<protein>
    <submittedName>
        <fullName evidence="1">Uncharacterized protein</fullName>
    </submittedName>
</protein>
<evidence type="ECO:0000313" key="1">
    <source>
        <dbReference type="EMBL" id="MBD2316682.1"/>
    </source>
</evidence>
<name>A0ABR8CAS4_9CYAN</name>
<evidence type="ECO:0000313" key="2">
    <source>
        <dbReference type="Proteomes" id="UP000618445"/>
    </source>
</evidence>
<dbReference type="Proteomes" id="UP000618445">
    <property type="component" value="Unassembled WGS sequence"/>
</dbReference>
<accession>A0ABR8CAS4</accession>
<keyword evidence="2" id="KW-1185">Reference proteome</keyword>
<organism evidence="1 2">
    <name type="scientific">Phormidium tenue FACHB-1050</name>
    <dbReference type="NCBI Taxonomy" id="2692857"/>
    <lineage>
        <taxon>Bacteria</taxon>
        <taxon>Bacillati</taxon>
        <taxon>Cyanobacteriota</taxon>
        <taxon>Cyanophyceae</taxon>
        <taxon>Oscillatoriophycideae</taxon>
        <taxon>Oscillatoriales</taxon>
        <taxon>Oscillatoriaceae</taxon>
        <taxon>Phormidium</taxon>
    </lineage>
</organism>
<dbReference type="RefSeq" id="WP_190577568.1">
    <property type="nucleotide sequence ID" value="NZ_CAWPQU010000078.1"/>
</dbReference>
<reference evidence="1 2" key="1">
    <citation type="journal article" date="2020" name="ISME J.">
        <title>Comparative genomics reveals insights into cyanobacterial evolution and habitat adaptation.</title>
        <authorList>
            <person name="Chen M.Y."/>
            <person name="Teng W.K."/>
            <person name="Zhao L."/>
            <person name="Hu C.X."/>
            <person name="Zhou Y.K."/>
            <person name="Han B.P."/>
            <person name="Song L.R."/>
            <person name="Shu W.S."/>
        </authorList>
    </citation>
    <scope>NUCLEOTIDE SEQUENCE [LARGE SCALE GENOMIC DNA]</scope>
    <source>
        <strain evidence="1 2">FACHB-1050</strain>
    </source>
</reference>
<dbReference type="EMBL" id="JACJQY010000008">
    <property type="protein sequence ID" value="MBD2316682.1"/>
    <property type="molecule type" value="Genomic_DNA"/>
</dbReference>
<sequence length="168" mass="18698">MPKPTKPPKPKPINWVAVRAEYEAGGVTLQQLADKLGVSKKTVERRSSREFWRSGVRKVSAEVSAEVSAKVRDNVIAQRVEKALSDLDMINNVIKLTYDAIIERPDNFKTTGENIAALDRMLKTKLEYSDEHIQKWLLDRGYVAVPIAEFAPSSESAESPATSQGSEN</sequence>
<comment type="caution">
    <text evidence="1">The sequence shown here is derived from an EMBL/GenBank/DDBJ whole genome shotgun (WGS) entry which is preliminary data.</text>
</comment>
<gene>
    <name evidence="1" type="ORF">H6G05_07460</name>
</gene>
<proteinExistence type="predicted"/>